<feature type="domain" description="DUF637" evidence="1">
    <location>
        <begin position="86"/>
        <end position="256"/>
    </location>
</feature>
<protein>
    <submittedName>
        <fullName evidence="2">MhaB1</fullName>
    </submittedName>
</protein>
<sequence length="541" mass="56179">MRLGNTPGTEWLKDLRNRNDVQWSMVKDAYSSWDKKNQSLNPVVGAVIAIAVAAVTAGSGMAAWAGGAAVGATGATGATASAVYGATYSGMIGLTSQAAVALVENQGNLSKTLAALAKRDSIKSLVTKMAMGGALAGLDHSMGWGNIAGETGVVDPAKAQLPLVNNDWIKVAQRVAAHSVVSSTLGTAMNGGSFTDNLKTAFLNNIGDQIQAQGAKLVGDNGEILGHAGKTLSHAVVSGISAEIADGDVKGAVVGALAAEFAAITMENRLFEPEFKNESARQLHKIQETLVENKVKLNTAKFIAALSGALISRTPEGVYQAANTAELVYRNNWTEHMWSWLALENQKDMLAAAKGDKAAAERVTARQDAAIAVTAAAAGGYAATFGGTLLVASSSRMVQAGIAALEGCKVGLALCLNKVGIFVADTVAPEAAIGTGVLTGVKVLSSSQDGARNLAEGLTHASKSLLKKEKPNTNALTSLIEKEKQYIEVRPGHKQSEIDVGKDLGSGWRGQVSFKDGKEVPYGTKGSVRPDWCYNNICRAC</sequence>
<organism evidence="2 3">
    <name type="scientific">Xenorhabdus ishibashii</name>
    <dbReference type="NCBI Taxonomy" id="1034471"/>
    <lineage>
        <taxon>Bacteria</taxon>
        <taxon>Pseudomonadati</taxon>
        <taxon>Pseudomonadota</taxon>
        <taxon>Gammaproteobacteria</taxon>
        <taxon>Enterobacterales</taxon>
        <taxon>Morganellaceae</taxon>
        <taxon>Xenorhabdus</taxon>
    </lineage>
</organism>
<evidence type="ECO:0000313" key="3">
    <source>
        <dbReference type="Proteomes" id="UP000222168"/>
    </source>
</evidence>
<proteinExistence type="predicted"/>
<gene>
    <name evidence="2" type="ORF">Xish_02578</name>
</gene>
<evidence type="ECO:0000313" key="2">
    <source>
        <dbReference type="EMBL" id="PHM63337.1"/>
    </source>
</evidence>
<keyword evidence="3" id="KW-1185">Reference proteome</keyword>
<name>A0A2D0KJF4_9GAMM</name>
<dbReference type="EMBL" id="NJAK01000001">
    <property type="protein sequence ID" value="PHM63337.1"/>
    <property type="molecule type" value="Genomic_DNA"/>
</dbReference>
<dbReference type="RefSeq" id="WP_244186036.1">
    <property type="nucleotide sequence ID" value="NZ_NJAK01000001.1"/>
</dbReference>
<evidence type="ECO:0000259" key="1">
    <source>
        <dbReference type="Pfam" id="PF04830"/>
    </source>
</evidence>
<dbReference type="InterPro" id="IPR006915">
    <property type="entry name" value="DUF637_hemagglutn_put"/>
</dbReference>
<reference evidence="2 3" key="1">
    <citation type="journal article" date="2017" name="Nat. Microbiol.">
        <title>Natural product diversity associated with the nematode symbionts Photorhabdus and Xenorhabdus.</title>
        <authorList>
            <person name="Tobias N.J."/>
            <person name="Wolff H."/>
            <person name="Djahanschiri B."/>
            <person name="Grundmann F."/>
            <person name="Kronenwerth M."/>
            <person name="Shi Y.M."/>
            <person name="Simonyi S."/>
            <person name="Grun P."/>
            <person name="Shapiro-Ilan D."/>
            <person name="Pidot S.J."/>
            <person name="Stinear T.P."/>
            <person name="Ebersberger I."/>
            <person name="Bode H.B."/>
        </authorList>
    </citation>
    <scope>NUCLEOTIDE SEQUENCE [LARGE SCALE GENOMIC DNA]</scope>
    <source>
        <strain evidence="2 3">DSM 22670</strain>
    </source>
</reference>
<dbReference type="AlphaFoldDB" id="A0A2D0KJF4"/>
<dbReference type="Pfam" id="PF04830">
    <property type="entry name" value="DUF637"/>
    <property type="match status" value="1"/>
</dbReference>
<comment type="caution">
    <text evidence="2">The sequence shown here is derived from an EMBL/GenBank/DDBJ whole genome shotgun (WGS) entry which is preliminary data.</text>
</comment>
<accession>A0A2D0KJF4</accession>
<dbReference type="Proteomes" id="UP000222168">
    <property type="component" value="Unassembled WGS sequence"/>
</dbReference>